<dbReference type="Pfam" id="PF00266">
    <property type="entry name" value="Aminotran_5"/>
    <property type="match status" value="1"/>
</dbReference>
<keyword evidence="1" id="KW-0663">Pyridoxal phosphate</keyword>
<feature type="domain" description="Aminotransferase class V" evidence="2">
    <location>
        <begin position="95"/>
        <end position="305"/>
    </location>
</feature>
<protein>
    <recommendedName>
        <fullName evidence="2">Aminotransferase class V domain-containing protein</fullName>
    </recommendedName>
</protein>
<dbReference type="PANTHER" id="PTHR43092:SF2">
    <property type="entry name" value="HERCYNYLCYSTEINE SULFOXIDE LYASE"/>
    <property type="match status" value="1"/>
</dbReference>
<gene>
    <name evidence="3" type="ORF">FEM48_Zijuj02G0123000</name>
</gene>
<organism evidence="3 4">
    <name type="scientific">Ziziphus jujuba var. spinosa</name>
    <dbReference type="NCBI Taxonomy" id="714518"/>
    <lineage>
        <taxon>Eukaryota</taxon>
        <taxon>Viridiplantae</taxon>
        <taxon>Streptophyta</taxon>
        <taxon>Embryophyta</taxon>
        <taxon>Tracheophyta</taxon>
        <taxon>Spermatophyta</taxon>
        <taxon>Magnoliopsida</taxon>
        <taxon>eudicotyledons</taxon>
        <taxon>Gunneridae</taxon>
        <taxon>Pentapetalae</taxon>
        <taxon>rosids</taxon>
        <taxon>fabids</taxon>
        <taxon>Rosales</taxon>
        <taxon>Rhamnaceae</taxon>
        <taxon>Paliureae</taxon>
        <taxon>Ziziphus</taxon>
    </lineage>
</organism>
<proteinExistence type="predicted"/>
<name>A0A978VVP3_ZIZJJ</name>
<dbReference type="Gene3D" id="3.40.640.10">
    <property type="entry name" value="Type I PLP-dependent aspartate aminotransferase-like (Major domain)"/>
    <property type="match status" value="1"/>
</dbReference>
<evidence type="ECO:0000313" key="4">
    <source>
        <dbReference type="Proteomes" id="UP000813462"/>
    </source>
</evidence>
<dbReference type="Proteomes" id="UP000813462">
    <property type="component" value="Unassembled WGS sequence"/>
</dbReference>
<dbReference type="InterPro" id="IPR015421">
    <property type="entry name" value="PyrdxlP-dep_Trfase_major"/>
</dbReference>
<dbReference type="EMBL" id="JAEACU010000002">
    <property type="protein sequence ID" value="KAH7542888.1"/>
    <property type="molecule type" value="Genomic_DNA"/>
</dbReference>
<accession>A0A978VVP3</accession>
<dbReference type="AlphaFoldDB" id="A0A978VVP3"/>
<reference evidence="3" key="1">
    <citation type="journal article" date="2021" name="Front. Plant Sci.">
        <title>Chromosome-Scale Genome Assembly for Chinese Sour Jujube and Insights Into Its Genome Evolution and Domestication Signature.</title>
        <authorList>
            <person name="Shen L.-Y."/>
            <person name="Luo H."/>
            <person name="Wang X.-L."/>
            <person name="Wang X.-M."/>
            <person name="Qiu X.-J."/>
            <person name="Liu H."/>
            <person name="Zhou S.-S."/>
            <person name="Jia K.-H."/>
            <person name="Nie S."/>
            <person name="Bao Y.-T."/>
            <person name="Zhang R.-G."/>
            <person name="Yun Q.-Z."/>
            <person name="Chai Y.-H."/>
            <person name="Lu J.-Y."/>
            <person name="Li Y."/>
            <person name="Zhao S.-W."/>
            <person name="Mao J.-F."/>
            <person name="Jia S.-G."/>
            <person name="Mao Y.-M."/>
        </authorList>
    </citation>
    <scope>NUCLEOTIDE SEQUENCE</scope>
    <source>
        <strain evidence="3">AT0</strain>
        <tissue evidence="3">Leaf</tissue>
    </source>
</reference>
<comment type="caution">
    <text evidence="3">The sequence shown here is derived from an EMBL/GenBank/DDBJ whole genome shotgun (WGS) entry which is preliminary data.</text>
</comment>
<dbReference type="PANTHER" id="PTHR43092">
    <property type="entry name" value="L-CYSTEINE DESULFHYDRASE"/>
    <property type="match status" value="1"/>
</dbReference>
<evidence type="ECO:0000313" key="3">
    <source>
        <dbReference type="EMBL" id="KAH7542888.1"/>
    </source>
</evidence>
<sequence length="462" mass="51456">MAAQRTTSYYHCFAPFLLRHQTPQFLKFKPLFRLPPASSHDHCLNLNAGSKTHIPIKSNLSSFITDSEIQSEFAHHDPDVARINNGSFGCCPASVITALWQWQLKYLRQPDHFCHNELQKGLLETRTIIRELINADDVDEISIVYNATTAVAIVLQQAAWAFSEGIYKKGDAIIVLQHAFGAVKNSIKAYISRAGGYVIEVYFKFPVSSNNEIITAFRKALKEGKANGRSVRLALIDHVTSMPSFLIPVKELVKICRVDQVFVDVAHGIGCTDVDMKERGADFYTSNLHKWFFSPPSIAFLYCRKLSRCLNLHHPVVSHEYGNGLAIESAWVGTRDYSPLLVIPSVLEFISRFENGIHGIMERNHEVVVEMGKMLAKAGGTNLGSPPEMCATMIMVGLPSCLGISSEKDSLNLGTHLRADLVLKFQYIIGHQKMGKLSLLLGMLEFLIKSTTKLMIISSSGM</sequence>
<evidence type="ECO:0000259" key="2">
    <source>
        <dbReference type="Pfam" id="PF00266"/>
    </source>
</evidence>
<dbReference type="SUPFAM" id="SSF53383">
    <property type="entry name" value="PLP-dependent transferases"/>
    <property type="match status" value="1"/>
</dbReference>
<evidence type="ECO:0000256" key="1">
    <source>
        <dbReference type="ARBA" id="ARBA00022898"/>
    </source>
</evidence>
<dbReference type="InterPro" id="IPR000192">
    <property type="entry name" value="Aminotrans_V_dom"/>
</dbReference>
<dbReference type="InterPro" id="IPR015424">
    <property type="entry name" value="PyrdxlP-dep_Trfase"/>
</dbReference>